<feature type="region of interest" description="Disordered" evidence="1">
    <location>
        <begin position="174"/>
        <end position="201"/>
    </location>
</feature>
<name>A0A8K0L6Y5_9PEZI</name>
<feature type="signal peptide" evidence="2">
    <location>
        <begin position="1"/>
        <end position="21"/>
    </location>
</feature>
<dbReference type="EMBL" id="JAESVG020000003">
    <property type="protein sequence ID" value="KAG8629268.1"/>
    <property type="molecule type" value="Genomic_DNA"/>
</dbReference>
<feature type="region of interest" description="Disordered" evidence="1">
    <location>
        <begin position="315"/>
        <end position="410"/>
    </location>
</feature>
<feature type="compositionally biased region" description="Low complexity" evidence="1">
    <location>
        <begin position="338"/>
        <end position="377"/>
    </location>
</feature>
<proteinExistence type="predicted"/>
<evidence type="ECO:0008006" key="5">
    <source>
        <dbReference type="Google" id="ProtNLM"/>
    </source>
</evidence>
<evidence type="ECO:0000256" key="1">
    <source>
        <dbReference type="SAM" id="MobiDB-lite"/>
    </source>
</evidence>
<organism evidence="3 4">
    <name type="scientific">Elsinoe batatas</name>
    <dbReference type="NCBI Taxonomy" id="2601811"/>
    <lineage>
        <taxon>Eukaryota</taxon>
        <taxon>Fungi</taxon>
        <taxon>Dikarya</taxon>
        <taxon>Ascomycota</taxon>
        <taxon>Pezizomycotina</taxon>
        <taxon>Dothideomycetes</taxon>
        <taxon>Dothideomycetidae</taxon>
        <taxon>Myriangiales</taxon>
        <taxon>Elsinoaceae</taxon>
        <taxon>Elsinoe</taxon>
    </lineage>
</organism>
<dbReference type="Proteomes" id="UP000809789">
    <property type="component" value="Unassembled WGS sequence"/>
</dbReference>
<evidence type="ECO:0000313" key="3">
    <source>
        <dbReference type="EMBL" id="KAG8629268.1"/>
    </source>
</evidence>
<protein>
    <recommendedName>
        <fullName evidence="5">Apple domain-containing protein</fullName>
    </recommendedName>
</protein>
<feature type="compositionally biased region" description="Acidic residues" evidence="1">
    <location>
        <begin position="381"/>
        <end position="393"/>
    </location>
</feature>
<comment type="caution">
    <text evidence="3">The sequence shown here is derived from an EMBL/GenBank/DDBJ whole genome shotgun (WGS) entry which is preliminary data.</text>
</comment>
<evidence type="ECO:0000313" key="4">
    <source>
        <dbReference type="Proteomes" id="UP000809789"/>
    </source>
</evidence>
<keyword evidence="4" id="KW-1185">Reference proteome</keyword>
<gene>
    <name evidence="3" type="ORF">KVT40_003133</name>
</gene>
<feature type="chain" id="PRO_5035465422" description="Apple domain-containing protein" evidence="2">
    <location>
        <begin position="22"/>
        <end position="656"/>
    </location>
</feature>
<dbReference type="AlphaFoldDB" id="A0A8K0L6Y5"/>
<evidence type="ECO:0000256" key="2">
    <source>
        <dbReference type="SAM" id="SignalP"/>
    </source>
</evidence>
<feature type="compositionally biased region" description="Low complexity" evidence="1">
    <location>
        <begin position="395"/>
        <end position="410"/>
    </location>
</feature>
<sequence>MATRLSNLLACMVGAAVVVEGLTSTRTDVRCASLMGSISPYRVPTHTTTFSTSLPTVTIGFTTQPTSIITFEPVSTYHKTETTISTITKTVTEEVRGTTAWTTTSTVHIYDRRYVNITDISHSVSVSSEPYTIHLQIPTMDGWLPVNTSTKAGTITKTLTLKDGRLKTTIIRPTRSRRKHKSTATARSRTNADAAPITDVPGPAETQQIIYILEDGRLVPTPLSAVTSLITATDTATSTDETSSDDMATATEGNAEAQALTTETAIEQVTTIPGDATPTSLSADKESEAELVKHLLKAMASAEAEIAAAKPTDLPAVLDKSRPDDERPLEAITEPEDSTVTSSDDTATDAEATATSTEADGTATGTTTDKDSTITPAERSAEEEFDDDEDLMPDPESTTSTQPTATTIEITTSFKRSIQAIETPTDTVPAEGEIPLQARALTKVPRHYFGLRGATTEYAPFTLAPTFAPATPITLTTTTLKYITITTTIPSPAPLRTATHITTTTITTTSTHFDTSTWISTQIHTVSSTRTALAACATQNLLGPTAYADAHIVNIYSHGPYKYTSYNVGLARDAEECCAECHEMRVPCLGSVWDNRAQRCYLVSDWRSQCVGQGGGAGVFVTRPRGERQGRGRHEWPEWVVSNGPCGGWVDGGTGW</sequence>
<reference evidence="3" key="1">
    <citation type="submission" date="2021-07" db="EMBL/GenBank/DDBJ databases">
        <title>Elsinoe batatas strain:CRI-CJ2 Genome sequencing and assembly.</title>
        <authorList>
            <person name="Huang L."/>
        </authorList>
    </citation>
    <scope>NUCLEOTIDE SEQUENCE</scope>
    <source>
        <strain evidence="3">CRI-CJ2</strain>
    </source>
</reference>
<keyword evidence="2" id="KW-0732">Signal</keyword>
<accession>A0A8K0L6Y5</accession>
<dbReference type="OrthoDB" id="3933373at2759"/>
<feature type="compositionally biased region" description="Basic and acidic residues" evidence="1">
    <location>
        <begin position="319"/>
        <end position="329"/>
    </location>
</feature>